<organism evidence="1 2">
    <name type="scientific">Nitrososphaera viennensis EN76</name>
    <dbReference type="NCBI Taxonomy" id="926571"/>
    <lineage>
        <taxon>Archaea</taxon>
        <taxon>Nitrososphaerota</taxon>
        <taxon>Nitrososphaeria</taxon>
        <taxon>Nitrososphaerales</taxon>
        <taxon>Nitrososphaeraceae</taxon>
        <taxon>Nitrososphaera</taxon>
    </lineage>
</organism>
<accession>A0A060HU12</accession>
<protein>
    <submittedName>
        <fullName evidence="1">Uncharacterized protein</fullName>
    </submittedName>
</protein>
<keyword evidence="2" id="KW-1185">Reference proteome</keyword>
<proteinExistence type="predicted"/>
<dbReference type="STRING" id="926571.NVIE_023380"/>
<dbReference type="Proteomes" id="UP000027093">
    <property type="component" value="Chromosome"/>
</dbReference>
<evidence type="ECO:0000313" key="2">
    <source>
        <dbReference type="Proteomes" id="UP000027093"/>
    </source>
</evidence>
<dbReference type="HOGENOM" id="CLU_2505071_0_0_2"/>
<gene>
    <name evidence="1" type="ORF">NVIE_023380</name>
</gene>
<dbReference type="RefSeq" id="WP_144239686.1">
    <property type="nucleotide sequence ID" value="NZ_CP007536.1"/>
</dbReference>
<dbReference type="EMBL" id="CP007536">
    <property type="protein sequence ID" value="AIC16597.1"/>
    <property type="molecule type" value="Genomic_DNA"/>
</dbReference>
<dbReference type="KEGG" id="nvn:NVIE_023380"/>
<evidence type="ECO:0000313" key="1">
    <source>
        <dbReference type="EMBL" id="AIC16597.1"/>
    </source>
</evidence>
<reference evidence="1 2" key="1">
    <citation type="journal article" date="2014" name="Int. J. Syst. Evol. Microbiol.">
        <title>Nitrososphaera viennensis gen. nov., sp. nov., an aerobic and mesophilic, ammonia-oxidizing archaeon from soil and a member of the archaeal phylum Thaumarchaeota.</title>
        <authorList>
            <person name="Stieglmeier M."/>
            <person name="Klingl A."/>
            <person name="Alves R.J."/>
            <person name="Rittmann S.K."/>
            <person name="Melcher M."/>
            <person name="Leisch N."/>
            <person name="Schleper C."/>
        </authorList>
    </citation>
    <scope>NUCLEOTIDE SEQUENCE [LARGE SCALE GENOMIC DNA]</scope>
    <source>
        <strain evidence="1">EN76</strain>
    </source>
</reference>
<dbReference type="GeneID" id="74947574"/>
<dbReference type="AlphaFoldDB" id="A0A060HU12"/>
<sequence length="85" mass="9490">MAVTVNSSREGPVIVKTRTVHEIKPKSGKDFVYRRVYVDVGKCEISKYNFSEQTSLLTRDATMGEYAKKPCALLPEGEDVSSLSF</sequence>
<name>A0A060HU12_9ARCH</name>